<dbReference type="SUPFAM" id="SSF52058">
    <property type="entry name" value="L domain-like"/>
    <property type="match status" value="1"/>
</dbReference>
<dbReference type="Pfam" id="PF13855">
    <property type="entry name" value="LRR_8"/>
    <property type="match status" value="5"/>
</dbReference>
<dbReference type="SMART" id="SM00364">
    <property type="entry name" value="LRR_BAC"/>
    <property type="match status" value="5"/>
</dbReference>
<feature type="region of interest" description="Disordered" evidence="5">
    <location>
        <begin position="569"/>
        <end position="593"/>
    </location>
</feature>
<evidence type="ECO:0000256" key="3">
    <source>
        <dbReference type="ARBA" id="ARBA00022737"/>
    </source>
</evidence>
<keyword evidence="1" id="KW-0433">Leucine-rich repeat</keyword>
<dbReference type="GO" id="GO:0005615">
    <property type="term" value="C:extracellular space"/>
    <property type="evidence" value="ECO:0007669"/>
    <property type="project" value="TreeGrafter"/>
</dbReference>
<protein>
    <submittedName>
        <fullName evidence="7">Uncharacterized protein</fullName>
    </submittedName>
</protein>
<gene>
    <name evidence="7" type="ORF">DSTB1V02_LOCUS1986</name>
</gene>
<evidence type="ECO:0000256" key="2">
    <source>
        <dbReference type="ARBA" id="ARBA00022729"/>
    </source>
</evidence>
<feature type="chain" id="PRO_5036209753" evidence="6">
    <location>
        <begin position="35"/>
        <end position="622"/>
    </location>
</feature>
<dbReference type="PANTHER" id="PTHR24373">
    <property type="entry name" value="SLIT RELATED LEUCINE-RICH REPEAT NEURONAL PROTEIN"/>
    <property type="match status" value="1"/>
</dbReference>
<reference evidence="7" key="1">
    <citation type="submission" date="2020-11" db="EMBL/GenBank/DDBJ databases">
        <authorList>
            <person name="Tran Van P."/>
        </authorList>
    </citation>
    <scope>NUCLEOTIDE SEQUENCE</scope>
</reference>
<feature type="compositionally biased region" description="Polar residues" evidence="5">
    <location>
        <begin position="571"/>
        <end position="587"/>
    </location>
</feature>
<dbReference type="GO" id="GO:0031012">
    <property type="term" value="C:extracellular matrix"/>
    <property type="evidence" value="ECO:0007669"/>
    <property type="project" value="TreeGrafter"/>
</dbReference>
<sequence length="622" mass="69968">MAMTGFSSIDRCAQRMYICLTLSLVLVVAAVGRGDECPTSCYCAEGKADTASCAGSAPEEAPPFSTLPTSILHLEVRSFYLPRLTREGFRGLGNLTELKIEHCGIQSVRDTTFDDLSRLVRLDLSHNNITDLPETIFSQLKSLRSIDLSFNNLTNIDLMFLGLKSLEQLNLKENQIGRLTQDSFHGLENLQYLNLDRNSISFMEASTFMELPSVAHLILSRNPLPGIKSLQQFGTKLQYVDLSDLGLMEVPENMAPSSLRDFRLSGNNLTKISKKDFKSYPALSLLVLDDNHIQSIEENAFAYLSSLTKFWLNGNQLRKIPVGLPVSLKVLYIEENWLQEIPANAFSGLSQLEQLFLQRNRIEDLRFCSFCDLWRLKNLDLQGNYIQFLTDGAFKNLSQLETLDMSQNPLKEIAEHTFLPLGNLKVIQLSGIGDDVYFTASVFHPLKSLEILELFNSPKLTADFLASTSALAELGKTVRELNIMHNELRDLRRDLSDFFVRLETFKIGGNPWDCQSVNMSRLLHWIKEREGIFYRTNSIRCASPTALAQKPLSSFQDGDLNELIRARSATEAATPSGTSETQSQPETESPRIPAEQQISCIIAILQEVARAYGCSIWYRVDT</sequence>
<keyword evidence="2 6" id="KW-0732">Signal</keyword>
<evidence type="ECO:0000313" key="7">
    <source>
        <dbReference type="EMBL" id="CAD7242011.1"/>
    </source>
</evidence>
<evidence type="ECO:0000256" key="6">
    <source>
        <dbReference type="SAM" id="SignalP"/>
    </source>
</evidence>
<dbReference type="InterPro" id="IPR001611">
    <property type="entry name" value="Leu-rich_rpt"/>
</dbReference>
<dbReference type="EMBL" id="LR899722">
    <property type="protein sequence ID" value="CAD7242011.1"/>
    <property type="molecule type" value="Genomic_DNA"/>
</dbReference>
<evidence type="ECO:0000313" key="8">
    <source>
        <dbReference type="Proteomes" id="UP000677054"/>
    </source>
</evidence>
<dbReference type="PROSITE" id="PS51450">
    <property type="entry name" value="LRR"/>
    <property type="match status" value="4"/>
</dbReference>
<dbReference type="PRINTS" id="PR00019">
    <property type="entry name" value="LEURICHRPT"/>
</dbReference>
<dbReference type="InterPro" id="IPR032675">
    <property type="entry name" value="LRR_dom_sf"/>
</dbReference>
<dbReference type="PANTHER" id="PTHR24373:SF370">
    <property type="entry name" value="FISH-LIPS, ISOFORM E"/>
    <property type="match status" value="1"/>
</dbReference>
<dbReference type="InterPro" id="IPR050328">
    <property type="entry name" value="Dev_Immune_Receptor"/>
</dbReference>
<keyword evidence="3" id="KW-0677">Repeat</keyword>
<keyword evidence="4" id="KW-0325">Glycoprotein</keyword>
<dbReference type="OrthoDB" id="28057at2759"/>
<evidence type="ECO:0000256" key="1">
    <source>
        <dbReference type="ARBA" id="ARBA00022614"/>
    </source>
</evidence>
<proteinExistence type="predicted"/>
<feature type="signal peptide" evidence="6">
    <location>
        <begin position="1"/>
        <end position="34"/>
    </location>
</feature>
<evidence type="ECO:0000256" key="5">
    <source>
        <dbReference type="SAM" id="MobiDB-lite"/>
    </source>
</evidence>
<dbReference type="SUPFAM" id="SSF52047">
    <property type="entry name" value="RNI-like"/>
    <property type="match status" value="1"/>
</dbReference>
<name>A0A7R9A3Y7_9CRUS</name>
<keyword evidence="8" id="KW-1185">Reference proteome</keyword>
<dbReference type="Gene3D" id="3.80.10.10">
    <property type="entry name" value="Ribonuclease Inhibitor"/>
    <property type="match status" value="4"/>
</dbReference>
<dbReference type="Proteomes" id="UP000677054">
    <property type="component" value="Unassembled WGS sequence"/>
</dbReference>
<dbReference type="SMART" id="SM00365">
    <property type="entry name" value="LRR_SD22"/>
    <property type="match status" value="6"/>
</dbReference>
<dbReference type="InterPro" id="IPR003591">
    <property type="entry name" value="Leu-rich_rpt_typical-subtyp"/>
</dbReference>
<dbReference type="EMBL" id="CAJPEV010000205">
    <property type="protein sequence ID" value="CAG0882335.1"/>
    <property type="molecule type" value="Genomic_DNA"/>
</dbReference>
<dbReference type="SMART" id="SM00369">
    <property type="entry name" value="LRR_TYP"/>
    <property type="match status" value="12"/>
</dbReference>
<organism evidence="7">
    <name type="scientific">Darwinula stevensoni</name>
    <dbReference type="NCBI Taxonomy" id="69355"/>
    <lineage>
        <taxon>Eukaryota</taxon>
        <taxon>Metazoa</taxon>
        <taxon>Ecdysozoa</taxon>
        <taxon>Arthropoda</taxon>
        <taxon>Crustacea</taxon>
        <taxon>Oligostraca</taxon>
        <taxon>Ostracoda</taxon>
        <taxon>Podocopa</taxon>
        <taxon>Podocopida</taxon>
        <taxon>Darwinulocopina</taxon>
        <taxon>Darwinuloidea</taxon>
        <taxon>Darwinulidae</taxon>
        <taxon>Darwinula</taxon>
    </lineage>
</organism>
<dbReference type="AlphaFoldDB" id="A0A7R9A3Y7"/>
<evidence type="ECO:0000256" key="4">
    <source>
        <dbReference type="ARBA" id="ARBA00023180"/>
    </source>
</evidence>
<accession>A0A7R9A3Y7</accession>
<dbReference type="FunFam" id="3.80.10.10:FF:000770">
    <property type="entry name" value="Uncharacterized protein"/>
    <property type="match status" value="1"/>
</dbReference>